<feature type="compositionally biased region" description="Low complexity" evidence="1">
    <location>
        <begin position="134"/>
        <end position="145"/>
    </location>
</feature>
<dbReference type="OrthoDB" id="5981048at2759"/>
<feature type="compositionally biased region" description="Pro residues" evidence="1">
    <location>
        <begin position="152"/>
        <end position="165"/>
    </location>
</feature>
<proteinExistence type="predicted"/>
<dbReference type="PANTHER" id="PTHR46766:SF1">
    <property type="entry name" value="GLUTAMINE-RICH PROTEIN 2"/>
    <property type="match status" value="1"/>
</dbReference>
<comment type="caution">
    <text evidence="3">The sequence shown here is derived from an EMBL/GenBank/DDBJ whole genome shotgun (WGS) entry which is preliminary data.</text>
</comment>
<evidence type="ECO:0000259" key="2">
    <source>
        <dbReference type="Pfam" id="PF16043"/>
    </source>
</evidence>
<dbReference type="InterPro" id="IPR032013">
    <property type="entry name" value="DUF4795"/>
</dbReference>
<dbReference type="Pfam" id="PF16043">
    <property type="entry name" value="DUF4795"/>
    <property type="match status" value="1"/>
</dbReference>
<organism evidence="3 4">
    <name type="scientific">Drosophila gunungcola</name>
    <name type="common">fruit fly</name>
    <dbReference type="NCBI Taxonomy" id="103775"/>
    <lineage>
        <taxon>Eukaryota</taxon>
        <taxon>Metazoa</taxon>
        <taxon>Ecdysozoa</taxon>
        <taxon>Arthropoda</taxon>
        <taxon>Hexapoda</taxon>
        <taxon>Insecta</taxon>
        <taxon>Pterygota</taxon>
        <taxon>Neoptera</taxon>
        <taxon>Endopterygota</taxon>
        <taxon>Diptera</taxon>
        <taxon>Brachycera</taxon>
        <taxon>Muscomorpha</taxon>
        <taxon>Ephydroidea</taxon>
        <taxon>Drosophilidae</taxon>
        <taxon>Drosophila</taxon>
        <taxon>Sophophora</taxon>
    </lineage>
</organism>
<feature type="compositionally biased region" description="Low complexity" evidence="1">
    <location>
        <begin position="82"/>
        <end position="94"/>
    </location>
</feature>
<protein>
    <recommendedName>
        <fullName evidence="2">DUF4795 domain-containing protein</fullName>
    </recommendedName>
</protein>
<name>A0A9P9YVA3_9MUSC</name>
<dbReference type="EMBL" id="JAMKOV010000002">
    <property type="protein sequence ID" value="KAI8043528.1"/>
    <property type="molecule type" value="Genomic_DNA"/>
</dbReference>
<accession>A0A9P9YVA3</accession>
<keyword evidence="4" id="KW-1185">Reference proteome</keyword>
<feature type="domain" description="DUF4795" evidence="2">
    <location>
        <begin position="382"/>
        <end position="572"/>
    </location>
</feature>
<evidence type="ECO:0000256" key="1">
    <source>
        <dbReference type="SAM" id="MobiDB-lite"/>
    </source>
</evidence>
<evidence type="ECO:0000313" key="3">
    <source>
        <dbReference type="EMBL" id="KAI8043528.1"/>
    </source>
</evidence>
<dbReference type="PANTHER" id="PTHR46766">
    <property type="entry name" value="GLUTAMINE-RICH PROTEIN 2"/>
    <property type="match status" value="1"/>
</dbReference>
<reference evidence="3" key="1">
    <citation type="journal article" date="2023" name="Genome Biol. Evol.">
        <title>Long-read-based Genome Assembly of Drosophila gunungcola Reveals Fewer Chemosensory Genes in Flower-breeding Species.</title>
        <authorList>
            <person name="Negi A."/>
            <person name="Liao B.Y."/>
            <person name="Yeh S.D."/>
        </authorList>
    </citation>
    <scope>NUCLEOTIDE SEQUENCE</scope>
    <source>
        <strain evidence="3">Sukarami</strain>
    </source>
</reference>
<dbReference type="AlphaFoldDB" id="A0A9P9YVA3"/>
<evidence type="ECO:0000313" key="4">
    <source>
        <dbReference type="Proteomes" id="UP001059596"/>
    </source>
</evidence>
<dbReference type="Proteomes" id="UP001059596">
    <property type="component" value="Unassembled WGS sequence"/>
</dbReference>
<sequence length="653" mass="71915">MTFTYKELIDVAIGSPESGHVNFYALHVLLTCFAQRLEVLGEVVEQEDYMVANVRMQSSLLTLGNTSKFRLFAGADAEEGAAAEPASEAVAEEAAPPPPPPAEEATVPATPAAEETAAPEEAAAPEEPAPEEPAPVGAVAATPEVVRTHEPTPAPTPAPEEPVAPPAGAETPKVPSETPPEAKIEELGPQASRVSSRSSTRDKARQDGSLTNNLTRLERRLSKMELHREQATIEMQQFVSNLTGQLKITMEQVNNVTHMLIDRKPNPQRIKVLRDIAKQLRVLMGTTGDEVSVSWSSGEIVEVEGEELSLEEVVAEESSAPTEVEKPEEEEELGLEQQLCYTPEKMLNELLDLKSQFCGLTNKVNELAAALMKQDSQRLMDMMKDLSETVREIKLYMASNKEATSSMMTRLNECVNQIQVLKKSAAHLDEVKIDKTEVELLLAEKVDFQQLATKVSLEQLEEYKARLEQMFCEVRHIVSLNEKNVLQIIDNLRMTLGIDALELSLKDFREMIERRVQMIAEALQRYMEMTNDDCAAAAGRVKVMQDLACLACDTTCVMRTVERSKVPSLPNAKGSAGLGPIVTYELGQIRKSGIMGYYRKDEFPHSTSAWTKGSSGVPMVKCTPRHAGGSHTTHTADEHMQKVVLSKKNTGWV</sequence>
<feature type="region of interest" description="Disordered" evidence="1">
    <location>
        <begin position="80"/>
        <end position="215"/>
    </location>
</feature>
<feature type="compositionally biased region" description="Low complexity" evidence="1">
    <location>
        <begin position="103"/>
        <end position="126"/>
    </location>
</feature>
<gene>
    <name evidence="3" type="ORF">M5D96_004860</name>
</gene>